<dbReference type="AlphaFoldDB" id="A0AAD5WET5"/>
<evidence type="ECO:0000313" key="3">
    <source>
        <dbReference type="Proteomes" id="UP001196413"/>
    </source>
</evidence>
<dbReference type="EMBL" id="JAHQIW010005960">
    <property type="protein sequence ID" value="KAJ1367624.1"/>
    <property type="molecule type" value="Genomic_DNA"/>
</dbReference>
<sequence length="117" mass="13763">MSVRVSEVQWRFELTPSSPPPLTTATTTRHQEHSNYEEQARAPHLLPTVTRRHHHLSKIKFYKETRRLDLPFHLPCSPIYRIARYACVVRSPDQASDCDVLSYTVHTLRQCTFKYIN</sequence>
<proteinExistence type="predicted"/>
<evidence type="ECO:0000313" key="2">
    <source>
        <dbReference type="EMBL" id="KAJ1367624.1"/>
    </source>
</evidence>
<evidence type="ECO:0000256" key="1">
    <source>
        <dbReference type="SAM" id="MobiDB-lite"/>
    </source>
</evidence>
<name>A0AAD5WET5_PARTN</name>
<protein>
    <submittedName>
        <fullName evidence="2">Uncharacterized protein</fullName>
    </submittedName>
</protein>
<keyword evidence="3" id="KW-1185">Reference proteome</keyword>
<reference evidence="2" key="1">
    <citation type="submission" date="2021-06" db="EMBL/GenBank/DDBJ databases">
        <title>Parelaphostrongylus tenuis whole genome reference sequence.</title>
        <authorList>
            <person name="Garwood T.J."/>
            <person name="Larsen P.A."/>
            <person name="Fountain-Jones N.M."/>
            <person name="Garbe J.R."/>
            <person name="Macchietto M.G."/>
            <person name="Kania S.A."/>
            <person name="Gerhold R.W."/>
            <person name="Richards J.E."/>
            <person name="Wolf T.M."/>
        </authorList>
    </citation>
    <scope>NUCLEOTIDE SEQUENCE</scope>
    <source>
        <strain evidence="2">MNPRO001-30</strain>
        <tissue evidence="2">Meninges</tissue>
    </source>
</reference>
<feature type="compositionally biased region" description="Basic and acidic residues" evidence="1">
    <location>
        <begin position="29"/>
        <end position="41"/>
    </location>
</feature>
<accession>A0AAD5WET5</accession>
<feature type="region of interest" description="Disordered" evidence="1">
    <location>
        <begin position="14"/>
        <end position="42"/>
    </location>
</feature>
<organism evidence="2 3">
    <name type="scientific">Parelaphostrongylus tenuis</name>
    <name type="common">Meningeal worm</name>
    <dbReference type="NCBI Taxonomy" id="148309"/>
    <lineage>
        <taxon>Eukaryota</taxon>
        <taxon>Metazoa</taxon>
        <taxon>Ecdysozoa</taxon>
        <taxon>Nematoda</taxon>
        <taxon>Chromadorea</taxon>
        <taxon>Rhabditida</taxon>
        <taxon>Rhabditina</taxon>
        <taxon>Rhabditomorpha</taxon>
        <taxon>Strongyloidea</taxon>
        <taxon>Metastrongylidae</taxon>
        <taxon>Parelaphostrongylus</taxon>
    </lineage>
</organism>
<comment type="caution">
    <text evidence="2">The sequence shown here is derived from an EMBL/GenBank/DDBJ whole genome shotgun (WGS) entry which is preliminary data.</text>
</comment>
<dbReference type="Proteomes" id="UP001196413">
    <property type="component" value="Unassembled WGS sequence"/>
</dbReference>
<gene>
    <name evidence="2" type="ORF">KIN20_028571</name>
</gene>